<name>A0A8J3E6V4_9PROT</name>
<evidence type="ECO:0000313" key="1">
    <source>
        <dbReference type="EMBL" id="GGF48445.1"/>
    </source>
</evidence>
<comment type="caution">
    <text evidence="1">The sequence shown here is derived from an EMBL/GenBank/DDBJ whole genome shotgun (WGS) entry which is preliminary data.</text>
</comment>
<proteinExistence type="predicted"/>
<dbReference type="AlphaFoldDB" id="A0A8J3E6V4"/>
<organism evidence="1 2">
    <name type="scientific">Aliidongia dinghuensis</name>
    <dbReference type="NCBI Taxonomy" id="1867774"/>
    <lineage>
        <taxon>Bacteria</taxon>
        <taxon>Pseudomonadati</taxon>
        <taxon>Pseudomonadota</taxon>
        <taxon>Alphaproteobacteria</taxon>
        <taxon>Rhodospirillales</taxon>
        <taxon>Dongiaceae</taxon>
        <taxon>Aliidongia</taxon>
    </lineage>
</organism>
<keyword evidence="2" id="KW-1185">Reference proteome</keyword>
<protein>
    <submittedName>
        <fullName evidence="1">Uncharacterized protein</fullName>
    </submittedName>
</protein>
<dbReference type="EMBL" id="BMJQ01000027">
    <property type="protein sequence ID" value="GGF48445.1"/>
    <property type="molecule type" value="Genomic_DNA"/>
</dbReference>
<reference evidence="1" key="1">
    <citation type="journal article" date="2014" name="Int. J. Syst. Evol. Microbiol.">
        <title>Complete genome sequence of Corynebacterium casei LMG S-19264T (=DSM 44701T), isolated from a smear-ripened cheese.</title>
        <authorList>
            <consortium name="US DOE Joint Genome Institute (JGI-PGF)"/>
            <person name="Walter F."/>
            <person name="Albersmeier A."/>
            <person name="Kalinowski J."/>
            <person name="Ruckert C."/>
        </authorList>
    </citation>
    <scope>NUCLEOTIDE SEQUENCE</scope>
    <source>
        <strain evidence="1">CGMCC 1.15725</strain>
    </source>
</reference>
<sequence>MQPIYLAYLNRLDIEELKITDDEILAAIESSLASQGRGLSLSDIALGHAMLAKAERLGIGQRLRFA</sequence>
<dbReference type="Proteomes" id="UP000646365">
    <property type="component" value="Unassembled WGS sequence"/>
</dbReference>
<reference evidence="1" key="2">
    <citation type="submission" date="2020-09" db="EMBL/GenBank/DDBJ databases">
        <authorList>
            <person name="Sun Q."/>
            <person name="Zhou Y."/>
        </authorList>
    </citation>
    <scope>NUCLEOTIDE SEQUENCE</scope>
    <source>
        <strain evidence="1">CGMCC 1.15725</strain>
    </source>
</reference>
<evidence type="ECO:0000313" key="2">
    <source>
        <dbReference type="Proteomes" id="UP000646365"/>
    </source>
</evidence>
<accession>A0A8J3E6V4</accession>
<dbReference type="RefSeq" id="WP_189052242.1">
    <property type="nucleotide sequence ID" value="NZ_BMJQ01000027.1"/>
</dbReference>
<gene>
    <name evidence="1" type="ORF">GCM10011611_63560</name>
</gene>